<protein>
    <recommendedName>
        <fullName evidence="7">Annexin</fullName>
    </recommendedName>
</protein>
<feature type="binding site" evidence="6">
    <location>
        <position position="257"/>
    </location>
    <ligand>
        <name>Ca(2+)</name>
        <dbReference type="ChEBI" id="CHEBI:29108"/>
        <label>2</label>
    </ligand>
</feature>
<comment type="domain">
    <text evidence="7">A pair of annexin repeats may form one binding site for calcium and phospholipid.</text>
</comment>
<comment type="similarity">
    <text evidence="7">Belongs to the annexin family.</text>
</comment>
<dbReference type="FunFam" id="1.10.220.10:FF:000009">
    <property type="entry name" value="Annexin"/>
    <property type="match status" value="1"/>
</dbReference>
<feature type="binding site" evidence="6">
    <location>
        <position position="67"/>
    </location>
    <ligand>
        <name>Ca(2+)</name>
        <dbReference type="ChEBI" id="CHEBI:29108"/>
        <label>1</label>
    </ligand>
</feature>
<dbReference type="FunFam" id="1.10.220.10:FF:000008">
    <property type="entry name" value="Annexin"/>
    <property type="match status" value="1"/>
</dbReference>
<dbReference type="PROSITE" id="PS51897">
    <property type="entry name" value="ANNEXIN_2"/>
    <property type="match status" value="4"/>
</dbReference>
<keyword evidence="3 6" id="KW-0106">Calcium</keyword>
<dbReference type="SUPFAM" id="SSF47874">
    <property type="entry name" value="Annexin"/>
    <property type="match status" value="1"/>
</dbReference>
<name>A0A0C4ZPU8_MANES</name>
<dbReference type="InterPro" id="IPR037104">
    <property type="entry name" value="Annexin_sf"/>
</dbReference>
<evidence type="ECO:0000313" key="10">
    <source>
        <dbReference type="Proteomes" id="UP000091857"/>
    </source>
</evidence>
<reference evidence="9 10" key="2">
    <citation type="submission" date="2016-02" db="EMBL/GenBank/DDBJ databases">
        <title>WGS assembly of Manihot esculenta.</title>
        <authorList>
            <person name="Bredeson J.V."/>
            <person name="Prochnik S.E."/>
            <person name="Lyons J.B."/>
            <person name="Schmutz J."/>
            <person name="Grimwood J."/>
            <person name="Vrebalov J."/>
            <person name="Bart R.S."/>
            <person name="Amuge T."/>
            <person name="Ferguson M.E."/>
            <person name="Green R."/>
            <person name="Putnam N."/>
            <person name="Stites J."/>
            <person name="Rounsley S."/>
            <person name="Rokhsar D.S."/>
        </authorList>
    </citation>
    <scope>NUCLEOTIDE SEQUENCE [LARGE SCALE GENOMIC DNA]</scope>
    <source>
        <strain evidence="10">cv. AM560-2</strain>
        <tissue evidence="9">Leaf</tissue>
    </source>
</reference>
<dbReference type="OMA" id="HVAIRCI"/>
<dbReference type="PRINTS" id="PR00196">
    <property type="entry name" value="ANNEXIN"/>
</dbReference>
<dbReference type="PANTHER" id="PTHR10502">
    <property type="entry name" value="ANNEXIN"/>
    <property type="match status" value="1"/>
</dbReference>
<feature type="binding site" evidence="6">
    <location>
        <position position="303"/>
    </location>
    <ligand>
        <name>Ca(2+)</name>
        <dbReference type="ChEBI" id="CHEBI:29108"/>
        <label>3</label>
    </ligand>
</feature>
<evidence type="ECO:0000256" key="4">
    <source>
        <dbReference type="ARBA" id="ARBA00023216"/>
    </source>
</evidence>
<dbReference type="GO" id="GO:0005544">
    <property type="term" value="F:calcium-dependent phospholipid binding"/>
    <property type="evidence" value="ECO:0000318"/>
    <property type="project" value="GO_Central"/>
</dbReference>
<keyword evidence="4 7" id="KW-0041">Annexin</keyword>
<organism evidence="8">
    <name type="scientific">Manihot esculenta</name>
    <name type="common">Cassava</name>
    <name type="synonym">Jatropha manihot</name>
    <dbReference type="NCBI Taxonomy" id="3983"/>
    <lineage>
        <taxon>Eukaryota</taxon>
        <taxon>Viridiplantae</taxon>
        <taxon>Streptophyta</taxon>
        <taxon>Embryophyta</taxon>
        <taxon>Tracheophyta</taxon>
        <taxon>Spermatophyta</taxon>
        <taxon>Magnoliopsida</taxon>
        <taxon>eudicotyledons</taxon>
        <taxon>Gunneridae</taxon>
        <taxon>Pentapetalae</taxon>
        <taxon>rosids</taxon>
        <taxon>fabids</taxon>
        <taxon>Malpighiales</taxon>
        <taxon>Euphorbiaceae</taxon>
        <taxon>Crotonoideae</taxon>
        <taxon>Manihoteae</taxon>
        <taxon>Manihot</taxon>
    </lineage>
</organism>
<evidence type="ECO:0000256" key="5">
    <source>
        <dbReference type="ARBA" id="ARBA00023302"/>
    </source>
</evidence>
<dbReference type="FunFam" id="1.10.220.10:FF:000001">
    <property type="entry name" value="Annexin"/>
    <property type="match status" value="1"/>
</dbReference>
<evidence type="ECO:0000256" key="6">
    <source>
        <dbReference type="PIRSR" id="PIRSR609118-1"/>
    </source>
</evidence>
<feature type="binding site" evidence="6">
    <location>
        <position position="25"/>
    </location>
    <ligand>
        <name>Ca(2+)</name>
        <dbReference type="ChEBI" id="CHEBI:29108"/>
        <label>1</label>
    </ligand>
</feature>
<keyword evidence="1 6" id="KW-0479">Metal-binding</keyword>
<dbReference type="EMBL" id="KM975564">
    <property type="protein sequence ID" value="AJJ90389.1"/>
    <property type="molecule type" value="mRNA"/>
</dbReference>
<feature type="binding site" evidence="6">
    <location>
        <position position="298"/>
    </location>
    <ligand>
        <name>Ca(2+)</name>
        <dbReference type="ChEBI" id="CHEBI:29108"/>
        <label>3</label>
    </ligand>
</feature>
<dbReference type="Gramene" id="Manes.04G165300.1.v8.1">
    <property type="protein sequence ID" value="Manes.04G165300.1.v8.1.CDS"/>
    <property type="gene ID" value="Manes.04G165300.v8.1"/>
</dbReference>
<dbReference type="PRINTS" id="PR01814">
    <property type="entry name" value="ANNEXINPLANT"/>
</dbReference>
<evidence type="ECO:0000256" key="3">
    <source>
        <dbReference type="ARBA" id="ARBA00022837"/>
    </source>
</evidence>
<evidence type="ECO:0000256" key="2">
    <source>
        <dbReference type="ARBA" id="ARBA00022737"/>
    </source>
</evidence>
<dbReference type="GO" id="GO:0005737">
    <property type="term" value="C:cytoplasm"/>
    <property type="evidence" value="ECO:0000318"/>
    <property type="project" value="GO_Central"/>
</dbReference>
<dbReference type="OrthoDB" id="37886at2759"/>
<dbReference type="EMBL" id="CM004390">
    <property type="protein sequence ID" value="OAY53471.1"/>
    <property type="molecule type" value="Genomic_DNA"/>
</dbReference>
<dbReference type="GO" id="GO:0009414">
    <property type="term" value="P:response to water deprivation"/>
    <property type="evidence" value="ECO:0000318"/>
    <property type="project" value="GO_Central"/>
</dbReference>
<dbReference type="GO" id="GO:0001786">
    <property type="term" value="F:phosphatidylserine binding"/>
    <property type="evidence" value="ECO:0000318"/>
    <property type="project" value="GO_Central"/>
</dbReference>
<dbReference type="GO" id="GO:0005509">
    <property type="term" value="F:calcium ion binding"/>
    <property type="evidence" value="ECO:0007669"/>
    <property type="project" value="InterPro"/>
</dbReference>
<proteinExistence type="evidence at transcript level"/>
<feature type="binding site" evidence="6">
    <location>
        <position position="27"/>
    </location>
    <ligand>
        <name>Ca(2+)</name>
        <dbReference type="ChEBI" id="CHEBI:29108"/>
        <label>1</label>
    </ligand>
</feature>
<keyword evidence="10" id="KW-1185">Reference proteome</keyword>
<keyword evidence="2 7" id="KW-0677">Repeat</keyword>
<dbReference type="GO" id="GO:0009409">
    <property type="term" value="P:response to cold"/>
    <property type="evidence" value="ECO:0000318"/>
    <property type="project" value="GO_Central"/>
</dbReference>
<evidence type="ECO:0000256" key="1">
    <source>
        <dbReference type="ARBA" id="ARBA00022723"/>
    </source>
</evidence>
<dbReference type="FunFam" id="1.10.220.10:FF:000006">
    <property type="entry name" value="Annexin"/>
    <property type="match status" value="1"/>
</dbReference>
<dbReference type="GO" id="GO:0009651">
    <property type="term" value="P:response to salt stress"/>
    <property type="evidence" value="ECO:0000318"/>
    <property type="project" value="GO_Central"/>
</dbReference>
<evidence type="ECO:0000256" key="7">
    <source>
        <dbReference type="RuleBase" id="RU003540"/>
    </source>
</evidence>
<accession>A0A0C4ZPU8</accession>
<dbReference type="Pfam" id="PF00191">
    <property type="entry name" value="Annexin"/>
    <property type="match status" value="4"/>
</dbReference>
<evidence type="ECO:0000313" key="8">
    <source>
        <dbReference type="EMBL" id="AJJ90389.1"/>
    </source>
</evidence>
<dbReference type="STRING" id="3983.A0A0C4ZPU8"/>
<dbReference type="SMART" id="SM00335">
    <property type="entry name" value="ANX"/>
    <property type="match status" value="4"/>
</dbReference>
<feature type="binding site" evidence="6">
    <location>
        <position position="297"/>
    </location>
    <ligand>
        <name>Ca(2+)</name>
        <dbReference type="ChEBI" id="CHEBI:29108"/>
        <label>2</label>
    </ligand>
</feature>
<dbReference type="GO" id="GO:0005886">
    <property type="term" value="C:plasma membrane"/>
    <property type="evidence" value="ECO:0000318"/>
    <property type="project" value="GO_Central"/>
</dbReference>
<dbReference type="InterPro" id="IPR018252">
    <property type="entry name" value="Annexin_repeat_CS"/>
</dbReference>
<dbReference type="InterPro" id="IPR018502">
    <property type="entry name" value="Annexin_repeat"/>
</dbReference>
<gene>
    <name evidence="8" type="primary">Ann3</name>
    <name evidence="9" type="ORF">MANES_04G165300</name>
</gene>
<dbReference type="AlphaFoldDB" id="A0A0C4ZPU8"/>
<sequence length="314" mass="36238">MATLVVPHEVNFVEDAEGLRKAVEGWGTNEKTIISILGHRNAAQRKRIRQAYWDIYQEDLVKRLESEISGDFERAVYRWILDPEERDAVLANVALKKGSDHHVIVEIACVRSSEELLAVRRAYHARYKRSLEEDVAAHTTDDVRKLLVGLVTAFRYEGTEIDVKLAKCEAKILQDAIKDKKFNHDEVIRILTTRSKTQLLATFNHFKDSHGTSITKVLLSELHDSEFKRLVRAAIRCIGEPLKYFEKVLRNAFKRVGTDEDAVTRVIVTRAEKDLRHIAEFYRTRNNVPLDQEVDKETRGDYEKFLLALLGRKD</sequence>
<dbReference type="PROSITE" id="PS00223">
    <property type="entry name" value="ANNEXIN_1"/>
    <property type="match status" value="1"/>
</dbReference>
<feature type="binding site" evidence="6">
    <location>
        <position position="255"/>
    </location>
    <ligand>
        <name>Ca(2+)</name>
        <dbReference type="ChEBI" id="CHEBI:29108"/>
        <label>2</label>
    </ligand>
</feature>
<dbReference type="GO" id="GO:0009408">
    <property type="term" value="P:response to heat"/>
    <property type="evidence" value="ECO:0000318"/>
    <property type="project" value="GO_Central"/>
</dbReference>
<evidence type="ECO:0000313" key="9">
    <source>
        <dbReference type="EMBL" id="OAY53471.1"/>
    </source>
</evidence>
<reference evidence="8" key="1">
    <citation type="submission" date="2014-10" db="EMBL/GenBank/DDBJ databases">
        <authorList>
            <person name="Wang Y."/>
            <person name="Li R."/>
            <person name="Fan J."/>
        </authorList>
    </citation>
    <scope>NUCLEOTIDE SEQUENCE</scope>
</reference>
<dbReference type="PANTHER" id="PTHR10502:SF204">
    <property type="entry name" value="ANNEXIN"/>
    <property type="match status" value="1"/>
</dbReference>
<dbReference type="Gene3D" id="1.10.220.10">
    <property type="entry name" value="Annexin"/>
    <property type="match status" value="4"/>
</dbReference>
<dbReference type="InterPro" id="IPR009118">
    <property type="entry name" value="AnnexinD_plant"/>
</dbReference>
<keyword evidence="5 7" id="KW-0111">Calcium/phospholipid-binding</keyword>
<dbReference type="InterPro" id="IPR001464">
    <property type="entry name" value="Annexin"/>
</dbReference>
<dbReference type="Proteomes" id="UP000091857">
    <property type="component" value="Chromosome 4"/>
</dbReference>